<evidence type="ECO:0000256" key="10">
    <source>
        <dbReference type="ARBA" id="ARBA00038437"/>
    </source>
</evidence>
<dbReference type="STRING" id="396588.Tgr7_2442"/>
<feature type="domain" description="HD Cas3-type" evidence="11">
    <location>
        <begin position="582"/>
        <end position="804"/>
    </location>
</feature>
<dbReference type="AlphaFoldDB" id="B8GLG5"/>
<proteinExistence type="inferred from homology"/>
<evidence type="ECO:0000313" key="12">
    <source>
        <dbReference type="EMBL" id="ACL73520.1"/>
    </source>
</evidence>
<dbReference type="InterPro" id="IPR006474">
    <property type="entry name" value="Helicase_Cas3_CRISPR-ass_core"/>
</dbReference>
<evidence type="ECO:0000256" key="3">
    <source>
        <dbReference type="ARBA" id="ARBA00022722"/>
    </source>
</evidence>
<comment type="similarity">
    <text evidence="2">In the central section; belongs to the CRISPR-associated helicase Cas3 family.</text>
</comment>
<keyword evidence="3" id="KW-0540">Nuclease</keyword>
<organism evidence="12 13">
    <name type="scientific">Thioalkalivibrio sulfidiphilus (strain HL-EbGR7)</name>
    <dbReference type="NCBI Taxonomy" id="396588"/>
    <lineage>
        <taxon>Bacteria</taxon>
        <taxon>Pseudomonadati</taxon>
        <taxon>Pseudomonadota</taxon>
        <taxon>Gammaproteobacteria</taxon>
        <taxon>Chromatiales</taxon>
        <taxon>Ectothiorhodospiraceae</taxon>
        <taxon>Thioalkalivibrio</taxon>
    </lineage>
</organism>
<dbReference type="Gene3D" id="1.10.3210.30">
    <property type="match status" value="1"/>
</dbReference>
<dbReference type="GO" id="GO:0004518">
    <property type="term" value="F:nuclease activity"/>
    <property type="evidence" value="ECO:0007669"/>
    <property type="project" value="UniProtKB-KW"/>
</dbReference>
<sequence length="828" mass="93362">MKYADFFNQAAGFEPFPYQARLAEAPWPDTLDVPTGLGKTAAVTLAWLYKRREQRDEATPRRLIWCLPMRVLVEQTCRNIEHWLQRLNLHGLPGEGKVSVHLLMGGEDDVRAATWAEHPEEDMILVGTQDMLLSRALMRGYGMSRYQWPMHFGLLHNDALWVFDEVQLMGPGLQTSAQLEALRRDLGCVRQSRSLWVSATLNPGWLGTVDMRPWMDKLARHALDAQECTMDAVRARREAVKHLECLPVSLEGDSKTFVQAYVTGLAERVIQAHVPGTTTLVVLNTVERAQGLARALKERTEDRDPLLVHARFRARERRLLEQALGTQVPPEGRIVVATQAVEAGVDMTSRTLFTELAPWSSMVQRFGRCNRYGEYNGDGGARIYWIDLDDAVSVPYDAEQLAPSRERLRALTSASPVDLPPTKETAPEAMVLRRKDLLQLFDTDPDLSGFDLDVSPYIRDVRETDVQVFWRTLNRDQKTASRLDDIPRPLSRELCRASLSQIKSYRDKRKAGRVWAWDAVMGTWQSVSDAIRPGMTLLLDAEAGGYDPVLGFDAAHKGDVEVIPVPADLPAPEAYSSDVRSLLRRAVPLDMHLRDVGQAAGELCRALELDEVFSRSVIRAARWHDVGKAHEAFQNMLRAAMQDPQARRAGLWAKSDGMARARPEYFVERDGLQEKRPHFRHELASMLAWLEHHPEEPESNLIAYLIAAHHGKVRMGLRALQREQQPRDPDLLFARGVWDGDALPPVPIDEGESVPPTVLRLDLMRLGDGPQGPSWSARTQSLLSEHGPFRLAWLETLVRLADWRASRLEQAEGAEHTDDEPSQENGHG</sequence>
<keyword evidence="7" id="KW-0347">Helicase</keyword>
<dbReference type="PANTHER" id="PTHR47959:SF16">
    <property type="entry name" value="CRISPR-ASSOCIATED NUCLEASE_HELICASE CAS3-RELATED"/>
    <property type="match status" value="1"/>
</dbReference>
<dbReference type="RefSeq" id="WP_012638995.1">
    <property type="nucleotide sequence ID" value="NC_011901.1"/>
</dbReference>
<dbReference type="InterPro" id="IPR054712">
    <property type="entry name" value="Cas3-like_dom"/>
</dbReference>
<dbReference type="InterPro" id="IPR038257">
    <property type="entry name" value="CRISPR-assoc_Cas3_HD_sf"/>
</dbReference>
<dbReference type="Gene3D" id="3.40.50.300">
    <property type="entry name" value="P-loop containing nucleotide triphosphate hydrolases"/>
    <property type="match status" value="2"/>
</dbReference>
<dbReference type="Pfam" id="PF18019">
    <property type="entry name" value="Cas3_HD"/>
    <property type="match status" value="1"/>
</dbReference>
<dbReference type="InterPro" id="IPR027417">
    <property type="entry name" value="P-loop_NTPase"/>
</dbReference>
<dbReference type="GO" id="GO:0016787">
    <property type="term" value="F:hydrolase activity"/>
    <property type="evidence" value="ECO:0007669"/>
    <property type="project" value="UniProtKB-KW"/>
</dbReference>
<reference evidence="12 13" key="1">
    <citation type="journal article" date="2011" name="Stand. Genomic Sci.">
        <title>Complete genome sequence of 'Thioalkalivibrio sulfidophilus' HL-EbGr7.</title>
        <authorList>
            <person name="Muyzer G."/>
            <person name="Sorokin D.Y."/>
            <person name="Mavromatis K."/>
            <person name="Lapidus A."/>
            <person name="Clum A."/>
            <person name="Ivanova N."/>
            <person name="Pati A."/>
            <person name="d'Haeseleer P."/>
            <person name="Woyke T."/>
            <person name="Kyrpides N.C."/>
        </authorList>
    </citation>
    <scope>NUCLEOTIDE SEQUENCE [LARGE SCALE GENOMIC DNA]</scope>
    <source>
        <strain evidence="12 13">HL-EbGR7</strain>
    </source>
</reference>
<evidence type="ECO:0000256" key="1">
    <source>
        <dbReference type="ARBA" id="ARBA00006847"/>
    </source>
</evidence>
<dbReference type="PANTHER" id="PTHR47959">
    <property type="entry name" value="ATP-DEPENDENT RNA HELICASE RHLE-RELATED"/>
    <property type="match status" value="1"/>
</dbReference>
<dbReference type="GO" id="GO:0046872">
    <property type="term" value="F:metal ion binding"/>
    <property type="evidence" value="ECO:0007669"/>
    <property type="project" value="UniProtKB-KW"/>
</dbReference>
<dbReference type="eggNOG" id="COG1203">
    <property type="taxonomic scope" value="Bacteria"/>
</dbReference>
<keyword evidence="5" id="KW-0547">Nucleotide-binding</keyword>
<dbReference type="InterPro" id="IPR006483">
    <property type="entry name" value="CRISPR-assoc_Cas3_HD"/>
</dbReference>
<dbReference type="NCBIfam" id="TIGR01596">
    <property type="entry name" value="cas3_HD"/>
    <property type="match status" value="1"/>
</dbReference>
<dbReference type="GO" id="GO:0005829">
    <property type="term" value="C:cytosol"/>
    <property type="evidence" value="ECO:0007669"/>
    <property type="project" value="TreeGrafter"/>
</dbReference>
<evidence type="ECO:0000256" key="7">
    <source>
        <dbReference type="ARBA" id="ARBA00022806"/>
    </source>
</evidence>
<evidence type="ECO:0000259" key="11">
    <source>
        <dbReference type="PROSITE" id="PS51643"/>
    </source>
</evidence>
<dbReference type="Pfam" id="PF22590">
    <property type="entry name" value="Cas3-like_C_2"/>
    <property type="match status" value="1"/>
</dbReference>
<dbReference type="InterPro" id="IPR050079">
    <property type="entry name" value="DEAD_box_RNA_helicase"/>
</dbReference>
<accession>B8GLG5</accession>
<dbReference type="SMART" id="SM00490">
    <property type="entry name" value="HELICc"/>
    <property type="match status" value="1"/>
</dbReference>
<dbReference type="OrthoDB" id="9810236at2"/>
<evidence type="ECO:0000256" key="8">
    <source>
        <dbReference type="ARBA" id="ARBA00022840"/>
    </source>
</evidence>
<keyword evidence="13" id="KW-1185">Reference proteome</keyword>
<dbReference type="SUPFAM" id="SSF52540">
    <property type="entry name" value="P-loop containing nucleoside triphosphate hydrolases"/>
    <property type="match status" value="1"/>
</dbReference>
<dbReference type="GO" id="GO:0005524">
    <property type="term" value="F:ATP binding"/>
    <property type="evidence" value="ECO:0007669"/>
    <property type="project" value="UniProtKB-KW"/>
</dbReference>
<comment type="similarity">
    <text evidence="1">In the N-terminal section; belongs to the CRISPR-associated nuclease Cas3-HD family.</text>
</comment>
<dbReference type="NCBIfam" id="TIGR01587">
    <property type="entry name" value="cas3_core"/>
    <property type="match status" value="1"/>
</dbReference>
<evidence type="ECO:0000313" key="13">
    <source>
        <dbReference type="Proteomes" id="UP000002383"/>
    </source>
</evidence>
<dbReference type="EMBL" id="CP001339">
    <property type="protein sequence ID" value="ACL73520.1"/>
    <property type="molecule type" value="Genomic_DNA"/>
</dbReference>
<evidence type="ECO:0000256" key="2">
    <source>
        <dbReference type="ARBA" id="ARBA00009046"/>
    </source>
</evidence>
<dbReference type="HOGENOM" id="CLU_010520_1_0_6"/>
<dbReference type="GO" id="GO:0003724">
    <property type="term" value="F:RNA helicase activity"/>
    <property type="evidence" value="ECO:0007669"/>
    <property type="project" value="TreeGrafter"/>
</dbReference>
<dbReference type="InterPro" id="IPR001650">
    <property type="entry name" value="Helicase_C-like"/>
</dbReference>
<evidence type="ECO:0000256" key="5">
    <source>
        <dbReference type="ARBA" id="ARBA00022741"/>
    </source>
</evidence>
<dbReference type="GO" id="GO:0051607">
    <property type="term" value="P:defense response to virus"/>
    <property type="evidence" value="ECO:0007669"/>
    <property type="project" value="UniProtKB-KW"/>
</dbReference>
<dbReference type="KEGG" id="tgr:Tgr7_2442"/>
<dbReference type="GO" id="GO:0003676">
    <property type="term" value="F:nucleic acid binding"/>
    <property type="evidence" value="ECO:0007669"/>
    <property type="project" value="InterPro"/>
</dbReference>
<evidence type="ECO:0000256" key="4">
    <source>
        <dbReference type="ARBA" id="ARBA00022723"/>
    </source>
</evidence>
<dbReference type="Pfam" id="PF00270">
    <property type="entry name" value="DEAD"/>
    <property type="match status" value="1"/>
</dbReference>
<dbReference type="InterPro" id="IPR011545">
    <property type="entry name" value="DEAD/DEAH_box_helicase_dom"/>
</dbReference>
<keyword evidence="9" id="KW-0051">Antiviral defense</keyword>
<dbReference type="SUPFAM" id="SSF109604">
    <property type="entry name" value="HD-domain/PDEase-like"/>
    <property type="match status" value="1"/>
</dbReference>
<comment type="similarity">
    <text evidence="10">Belongs to the DEAD box helicase family.</text>
</comment>
<evidence type="ECO:0000256" key="9">
    <source>
        <dbReference type="ARBA" id="ARBA00023118"/>
    </source>
</evidence>
<keyword evidence="8" id="KW-0067">ATP-binding</keyword>
<evidence type="ECO:0000256" key="6">
    <source>
        <dbReference type="ARBA" id="ARBA00022801"/>
    </source>
</evidence>
<name>B8GLG5_THISH</name>
<keyword evidence="4" id="KW-0479">Metal-binding</keyword>
<keyword evidence="6" id="KW-0378">Hydrolase</keyword>
<dbReference type="Proteomes" id="UP000002383">
    <property type="component" value="Chromosome"/>
</dbReference>
<dbReference type="PROSITE" id="PS51643">
    <property type="entry name" value="HD_CAS3"/>
    <property type="match status" value="1"/>
</dbReference>
<gene>
    <name evidence="12" type="ordered locus">Tgr7_2442</name>
</gene>
<protein>
    <recommendedName>
        <fullName evidence="11">HD Cas3-type domain-containing protein</fullName>
    </recommendedName>
</protein>